<accession>A0AAV9BI54</accession>
<feature type="repeat" description="PPR" evidence="2">
    <location>
        <begin position="229"/>
        <end position="259"/>
    </location>
</feature>
<dbReference type="InterPro" id="IPR046960">
    <property type="entry name" value="PPR_At4g14850-like_plant"/>
</dbReference>
<dbReference type="Pfam" id="PF20431">
    <property type="entry name" value="E_motif"/>
    <property type="match status" value="1"/>
</dbReference>
<dbReference type="AlphaFoldDB" id="A0AAV9BI54"/>
<feature type="repeat" description="PPR" evidence="2">
    <location>
        <begin position="100"/>
        <end position="134"/>
    </location>
</feature>
<feature type="repeat" description="PPR" evidence="2">
    <location>
        <begin position="261"/>
        <end position="291"/>
    </location>
</feature>
<evidence type="ECO:0000256" key="1">
    <source>
        <dbReference type="ARBA" id="ARBA00022737"/>
    </source>
</evidence>
<protein>
    <submittedName>
        <fullName evidence="3">Pentatricopeptide repeat-containing protein</fullName>
    </submittedName>
</protein>
<dbReference type="InterPro" id="IPR002885">
    <property type="entry name" value="PPR_rpt"/>
</dbReference>
<keyword evidence="1" id="KW-0677">Repeat</keyword>
<dbReference type="Proteomes" id="UP001179952">
    <property type="component" value="Unassembled WGS sequence"/>
</dbReference>
<organism evidence="3 4">
    <name type="scientific">Acorus gramineus</name>
    <name type="common">Dwarf sweet flag</name>
    <dbReference type="NCBI Taxonomy" id="55184"/>
    <lineage>
        <taxon>Eukaryota</taxon>
        <taxon>Viridiplantae</taxon>
        <taxon>Streptophyta</taxon>
        <taxon>Embryophyta</taxon>
        <taxon>Tracheophyta</taxon>
        <taxon>Spermatophyta</taxon>
        <taxon>Magnoliopsida</taxon>
        <taxon>Liliopsida</taxon>
        <taxon>Acoraceae</taxon>
        <taxon>Acorus</taxon>
    </lineage>
</organism>
<dbReference type="GO" id="GO:0009451">
    <property type="term" value="P:RNA modification"/>
    <property type="evidence" value="ECO:0007669"/>
    <property type="project" value="InterPro"/>
</dbReference>
<dbReference type="NCBIfam" id="TIGR00756">
    <property type="entry name" value="PPR"/>
    <property type="match status" value="6"/>
</dbReference>
<comment type="caution">
    <text evidence="3">The sequence shown here is derived from an EMBL/GenBank/DDBJ whole genome shotgun (WGS) entry which is preliminary data.</text>
</comment>
<dbReference type="Pfam" id="PF13041">
    <property type="entry name" value="PPR_2"/>
    <property type="match status" value="2"/>
</dbReference>
<name>A0AAV9BI54_ACOGR</name>
<dbReference type="InterPro" id="IPR046848">
    <property type="entry name" value="E_motif"/>
</dbReference>
<dbReference type="FunFam" id="1.25.40.10:FF:000090">
    <property type="entry name" value="Pentatricopeptide repeat-containing protein, chloroplastic"/>
    <property type="match status" value="1"/>
</dbReference>
<proteinExistence type="predicted"/>
<feature type="repeat" description="PPR" evidence="2">
    <location>
        <begin position="361"/>
        <end position="395"/>
    </location>
</feature>
<evidence type="ECO:0000313" key="4">
    <source>
        <dbReference type="Proteomes" id="UP001179952"/>
    </source>
</evidence>
<dbReference type="EMBL" id="JAUJYN010000003">
    <property type="protein sequence ID" value="KAK1276374.1"/>
    <property type="molecule type" value="Genomic_DNA"/>
</dbReference>
<dbReference type="PROSITE" id="PS51375">
    <property type="entry name" value="PPR"/>
    <property type="match status" value="4"/>
</dbReference>
<keyword evidence="4" id="KW-1185">Reference proteome</keyword>
<sequence>MCDGSSSIFPPLIKRAGLAAARALHARVLKSGHSCDVWVRNSLLGNYARHGPLESAEALFHETRERRLVEDSNSMLSAYWRWGRAHEARRLFDVMRERKNVVTWTAMVSGLAKAGDVEAARTHFDAMPVRNTTSWNAMISGYVLNGRPEEALTIFGAMTAAPDEATCVAVAASCAALGDARAAGPVLAAVREGRVRLNCVLKTALVNMHAKCGELEAARLVFDGAGDRNVVMWNAMINGYVWNGDTREARALFDRLGGDGDTVTWNTMIAGYARNGRPAEAIELFKMMAGKARPDAITMASVLSATAHLGSLELGGWVADCIAENRIELGVSGLNSMVFMYASCGSVRDAERVFRGMLSRDVVSYNAFIGGLAAHGRASVVLRLLDEMGARGVGPDRITYMGVLTACAHAGMVKEGKRVFEEIEAPTVDHYACMVDLLGRAGRLDEAVGMVLGMPMKAHAGVYGALLNASRVHKRVDVGEYAARELFELEPGEPGNYLVLAGLYAGVNRRGDADRLMKTMEEKGMYKAVAGESWLEVGRELRRFVAGERGRDWAEEVYGVSEGLRMISKTREGGFGGERSNMKSVKSSRSPDQYFVDKLL</sequence>
<dbReference type="InterPro" id="IPR011990">
    <property type="entry name" value="TPR-like_helical_dom_sf"/>
</dbReference>
<gene>
    <name evidence="3" type="ORF">QJS04_geneDACA016775</name>
</gene>
<dbReference type="GO" id="GO:0003723">
    <property type="term" value="F:RNA binding"/>
    <property type="evidence" value="ECO:0007669"/>
    <property type="project" value="InterPro"/>
</dbReference>
<reference evidence="3" key="2">
    <citation type="submission" date="2023-06" db="EMBL/GenBank/DDBJ databases">
        <authorList>
            <person name="Ma L."/>
            <person name="Liu K.-W."/>
            <person name="Li Z."/>
            <person name="Hsiao Y.-Y."/>
            <person name="Qi Y."/>
            <person name="Fu T."/>
            <person name="Tang G."/>
            <person name="Zhang D."/>
            <person name="Sun W.-H."/>
            <person name="Liu D.-K."/>
            <person name="Li Y."/>
            <person name="Chen G.-Z."/>
            <person name="Liu X.-D."/>
            <person name="Liao X.-Y."/>
            <person name="Jiang Y.-T."/>
            <person name="Yu X."/>
            <person name="Hao Y."/>
            <person name="Huang J."/>
            <person name="Zhao X.-W."/>
            <person name="Ke S."/>
            <person name="Chen Y.-Y."/>
            <person name="Wu W.-L."/>
            <person name="Hsu J.-L."/>
            <person name="Lin Y.-F."/>
            <person name="Huang M.-D."/>
            <person name="Li C.-Y."/>
            <person name="Huang L."/>
            <person name="Wang Z.-W."/>
            <person name="Zhao X."/>
            <person name="Zhong W.-Y."/>
            <person name="Peng D.-H."/>
            <person name="Ahmad S."/>
            <person name="Lan S."/>
            <person name="Zhang J.-S."/>
            <person name="Tsai W.-C."/>
            <person name="Van De Peer Y."/>
            <person name="Liu Z.-J."/>
        </authorList>
    </citation>
    <scope>NUCLEOTIDE SEQUENCE</scope>
    <source>
        <strain evidence="3">SCP</strain>
        <tissue evidence="3">Leaves</tissue>
    </source>
</reference>
<dbReference type="PANTHER" id="PTHR47926:SF373">
    <property type="entry name" value="TETRATRICOPEPTIDE-LIKE HELICAL DOMAIN SUPERFAMILY, DYW DOMAIN-CONTAINING PROTEIN"/>
    <property type="match status" value="1"/>
</dbReference>
<dbReference type="PANTHER" id="PTHR47926">
    <property type="entry name" value="PENTATRICOPEPTIDE REPEAT-CONTAINING PROTEIN"/>
    <property type="match status" value="1"/>
</dbReference>
<evidence type="ECO:0000313" key="3">
    <source>
        <dbReference type="EMBL" id="KAK1276374.1"/>
    </source>
</evidence>
<evidence type="ECO:0000256" key="2">
    <source>
        <dbReference type="PROSITE-ProRule" id="PRU00708"/>
    </source>
</evidence>
<dbReference type="Gene3D" id="1.25.40.10">
    <property type="entry name" value="Tetratricopeptide repeat domain"/>
    <property type="match status" value="4"/>
</dbReference>
<dbReference type="Pfam" id="PF01535">
    <property type="entry name" value="PPR"/>
    <property type="match status" value="6"/>
</dbReference>
<reference evidence="3" key="1">
    <citation type="journal article" date="2023" name="Nat. Commun.">
        <title>Diploid and tetraploid genomes of Acorus and the evolution of monocots.</title>
        <authorList>
            <person name="Ma L."/>
            <person name="Liu K.W."/>
            <person name="Li Z."/>
            <person name="Hsiao Y.Y."/>
            <person name="Qi Y."/>
            <person name="Fu T."/>
            <person name="Tang G.D."/>
            <person name="Zhang D."/>
            <person name="Sun W.H."/>
            <person name="Liu D.K."/>
            <person name="Li Y."/>
            <person name="Chen G.Z."/>
            <person name="Liu X.D."/>
            <person name="Liao X.Y."/>
            <person name="Jiang Y.T."/>
            <person name="Yu X."/>
            <person name="Hao Y."/>
            <person name="Huang J."/>
            <person name="Zhao X.W."/>
            <person name="Ke S."/>
            <person name="Chen Y.Y."/>
            <person name="Wu W.L."/>
            <person name="Hsu J.L."/>
            <person name="Lin Y.F."/>
            <person name="Huang M.D."/>
            <person name="Li C.Y."/>
            <person name="Huang L."/>
            <person name="Wang Z.W."/>
            <person name="Zhao X."/>
            <person name="Zhong W.Y."/>
            <person name="Peng D.H."/>
            <person name="Ahmad S."/>
            <person name="Lan S."/>
            <person name="Zhang J.S."/>
            <person name="Tsai W.C."/>
            <person name="Van de Peer Y."/>
            <person name="Liu Z.J."/>
        </authorList>
    </citation>
    <scope>NUCLEOTIDE SEQUENCE</scope>
    <source>
        <strain evidence="3">SCP</strain>
    </source>
</reference>